<sequence>MLISYKYLSKGAVVLLRKTIIAVCAITLVACAAPPRKPSTVQRGDYSYTKEYISWLIKQQMDDADVTGLSIALVDDQDVVWQQGFGYADKQADIRATPDTVYHLGSIAKVFTATAAMRLAEQGKLDIDRPLQEYLPEFSIRSRFGNTAGITPRNIMTHHSGLPCNWLHGMSERHPRPFTEVVTAVQNEYVAYPPDYVFAYSNLGVTLLGAAIGRVSGQDYTTYMDTQLLRPLEMTHSEFAPRIPGKSYDKGREVEAIPLRDLPSGGLNSSASDIAHFMQMIFADGSYHGHRIVSPASLHEMFRVQNAEVPLDFDFKMGLGWMLSGVDVPRAGLVASHGGTTLNYHTLMVVLPESKLGVVVLSNSTTAQGIVGKIATETLQLALEAKRGISPPVAVVREAKSVPLTADDVRAYEGYFDTLIGLVKVSGKSGDLVAEVMGQKLELLPREGEQFGARFKLFGFIPIKIAMLEELNLSLHRIDGHDALALKSNDQTMLIGEKIVPVEIPQPVLEYVGEYEIVNKHDGPMPQSVRILHEDGLLIGAFTFAEKPGFVFRAALKPVAENELVLEGLGPGKGETLHLKKVGNEMHIDFSGFELRKISSNQG</sequence>
<dbReference type="PANTHER" id="PTHR46825">
    <property type="entry name" value="D-ALANYL-D-ALANINE-CARBOXYPEPTIDASE/ENDOPEPTIDASE AMPH"/>
    <property type="match status" value="1"/>
</dbReference>
<feature type="domain" description="Beta-lactamase-related" evidence="1">
    <location>
        <begin position="56"/>
        <end position="367"/>
    </location>
</feature>
<dbReference type="Pfam" id="PF00144">
    <property type="entry name" value="Beta-lactamase"/>
    <property type="match status" value="1"/>
</dbReference>
<dbReference type="InterPro" id="IPR001466">
    <property type="entry name" value="Beta-lactam-related"/>
</dbReference>
<comment type="caution">
    <text evidence="2">The sequence shown here is derived from an EMBL/GenBank/DDBJ whole genome shotgun (WGS) entry which is preliminary data.</text>
</comment>
<dbReference type="InterPro" id="IPR012338">
    <property type="entry name" value="Beta-lactam/transpept-like"/>
</dbReference>
<dbReference type="EMBL" id="MLJW01000001">
    <property type="protein sequence ID" value="OIR19367.1"/>
    <property type="molecule type" value="Genomic_DNA"/>
</dbReference>
<gene>
    <name evidence="2" type="primary">pbpE_1</name>
    <name evidence="2" type="ORF">GALL_02470</name>
</gene>
<dbReference type="SUPFAM" id="SSF56601">
    <property type="entry name" value="beta-lactamase/transpeptidase-like"/>
    <property type="match status" value="1"/>
</dbReference>
<dbReference type="InterPro" id="IPR050491">
    <property type="entry name" value="AmpC-like"/>
</dbReference>
<protein>
    <submittedName>
        <fullName evidence="2">Penicillin-binding protein 4</fullName>
    </submittedName>
</protein>
<name>A0A1J5TEP1_9ZZZZ</name>
<proteinExistence type="predicted"/>
<accession>A0A1J5TEP1</accession>
<dbReference type="Gene3D" id="3.40.710.10">
    <property type="entry name" value="DD-peptidase/beta-lactamase superfamily"/>
    <property type="match status" value="1"/>
</dbReference>
<evidence type="ECO:0000313" key="2">
    <source>
        <dbReference type="EMBL" id="OIR19367.1"/>
    </source>
</evidence>
<reference evidence="2" key="1">
    <citation type="submission" date="2016-10" db="EMBL/GenBank/DDBJ databases">
        <title>Sequence of Gallionella enrichment culture.</title>
        <authorList>
            <person name="Poehlein A."/>
            <person name="Muehling M."/>
            <person name="Daniel R."/>
        </authorList>
    </citation>
    <scope>NUCLEOTIDE SEQUENCE</scope>
</reference>
<organism evidence="2">
    <name type="scientific">mine drainage metagenome</name>
    <dbReference type="NCBI Taxonomy" id="410659"/>
    <lineage>
        <taxon>unclassified sequences</taxon>
        <taxon>metagenomes</taxon>
        <taxon>ecological metagenomes</taxon>
    </lineage>
</organism>
<dbReference type="AlphaFoldDB" id="A0A1J5TEP1"/>
<evidence type="ECO:0000259" key="1">
    <source>
        <dbReference type="Pfam" id="PF00144"/>
    </source>
</evidence>
<dbReference type="PROSITE" id="PS51257">
    <property type="entry name" value="PROKAR_LIPOPROTEIN"/>
    <property type="match status" value="1"/>
</dbReference>
<dbReference type="PANTHER" id="PTHR46825:SF9">
    <property type="entry name" value="BETA-LACTAMASE-RELATED DOMAIN-CONTAINING PROTEIN"/>
    <property type="match status" value="1"/>
</dbReference>